<gene>
    <name evidence="1" type="ORF">HCK00_26560</name>
</gene>
<keyword evidence="2" id="KW-1185">Reference proteome</keyword>
<protein>
    <recommendedName>
        <fullName evidence="3">Apea-like HEPN domain-containing protein</fullName>
    </recommendedName>
</protein>
<dbReference type="Proteomes" id="UP000695264">
    <property type="component" value="Unassembled WGS sequence"/>
</dbReference>
<dbReference type="RefSeq" id="WP_168104594.1">
    <property type="nucleotide sequence ID" value="NZ_JAATEN010000042.1"/>
</dbReference>
<comment type="caution">
    <text evidence="1">The sequence shown here is derived from an EMBL/GenBank/DDBJ whole genome shotgun (WGS) entry which is preliminary data.</text>
</comment>
<dbReference type="EMBL" id="JAATEN010000042">
    <property type="protein sequence ID" value="NJQ03970.1"/>
    <property type="molecule type" value="Genomic_DNA"/>
</dbReference>
<feature type="non-terminal residue" evidence="1">
    <location>
        <position position="122"/>
    </location>
</feature>
<evidence type="ECO:0000313" key="2">
    <source>
        <dbReference type="Proteomes" id="UP000695264"/>
    </source>
</evidence>
<evidence type="ECO:0000313" key="1">
    <source>
        <dbReference type="EMBL" id="NJQ03970.1"/>
    </source>
</evidence>
<sequence length="122" mass="13851">MGRLTSLSSATADRVQILELRLRLEQAAMDAYHLVSEPERMSYAQKVEERLPFLFGLVDGEDYLATHGLIRLARHVYSRTSDILHGRSTMLEAPAIILDEWKEVVAGVEKVVIDFRARTPNQ</sequence>
<evidence type="ECO:0008006" key="3">
    <source>
        <dbReference type="Google" id="ProtNLM"/>
    </source>
</evidence>
<proteinExistence type="predicted"/>
<name>A0ABX1C704_9ACTN</name>
<accession>A0ABX1C704</accession>
<organism evidence="1 2">
    <name type="scientific">Streptomyces zingiberis</name>
    <dbReference type="NCBI Taxonomy" id="2053010"/>
    <lineage>
        <taxon>Bacteria</taxon>
        <taxon>Bacillati</taxon>
        <taxon>Actinomycetota</taxon>
        <taxon>Actinomycetes</taxon>
        <taxon>Kitasatosporales</taxon>
        <taxon>Streptomycetaceae</taxon>
        <taxon>Streptomyces</taxon>
    </lineage>
</organism>
<reference evidence="1 2" key="1">
    <citation type="submission" date="2020-03" db="EMBL/GenBank/DDBJ databases">
        <title>WGS of actinomycetes isolated from Thailand.</title>
        <authorList>
            <person name="Thawai C."/>
        </authorList>
    </citation>
    <scope>NUCLEOTIDE SEQUENCE [LARGE SCALE GENOMIC DNA]</scope>
    <source>
        <strain evidence="1 2">PLAI 1-29</strain>
    </source>
</reference>